<feature type="transmembrane region" description="Helical" evidence="6">
    <location>
        <begin position="187"/>
        <end position="211"/>
    </location>
</feature>
<protein>
    <submittedName>
        <fullName evidence="7">Formate/nitrite transporter family protein</fullName>
    </submittedName>
</protein>
<dbReference type="PANTHER" id="PTHR30520:SF6">
    <property type="entry name" value="FORMATE_NITRATE FAMILY TRANSPORTER (EUROFUNG)"/>
    <property type="match status" value="1"/>
</dbReference>
<organism evidence="7 8">
    <name type="scientific">Carnobacterium antarcticum</name>
    <dbReference type="NCBI Taxonomy" id="2126436"/>
    <lineage>
        <taxon>Bacteria</taxon>
        <taxon>Bacillati</taxon>
        <taxon>Bacillota</taxon>
        <taxon>Bacilli</taxon>
        <taxon>Lactobacillales</taxon>
        <taxon>Carnobacteriaceae</taxon>
        <taxon>Carnobacterium</taxon>
    </lineage>
</organism>
<evidence type="ECO:0000313" key="8">
    <source>
        <dbReference type="Proteomes" id="UP001597285"/>
    </source>
</evidence>
<comment type="similarity">
    <text evidence="5">Belongs to the FNT transporter (TC 1.A.16) family.</text>
</comment>
<dbReference type="EMBL" id="JBHUFF010000008">
    <property type="protein sequence ID" value="MFD1798756.1"/>
    <property type="molecule type" value="Genomic_DNA"/>
</dbReference>
<feature type="transmembrane region" description="Helical" evidence="6">
    <location>
        <begin position="27"/>
        <end position="49"/>
    </location>
</feature>
<comment type="subcellular location">
    <subcellularLocation>
        <location evidence="1">Membrane</location>
        <topology evidence="1">Multi-pass membrane protein</topology>
    </subcellularLocation>
</comment>
<evidence type="ECO:0000313" key="7">
    <source>
        <dbReference type="EMBL" id="MFD1798756.1"/>
    </source>
</evidence>
<gene>
    <name evidence="7" type="ORF">ACFSBK_02635</name>
</gene>
<reference evidence="8" key="1">
    <citation type="journal article" date="2019" name="Int. J. Syst. Evol. Microbiol.">
        <title>The Global Catalogue of Microorganisms (GCM) 10K type strain sequencing project: providing services to taxonomists for standard genome sequencing and annotation.</title>
        <authorList>
            <consortium name="The Broad Institute Genomics Platform"/>
            <consortium name="The Broad Institute Genome Sequencing Center for Infectious Disease"/>
            <person name="Wu L."/>
            <person name="Ma J."/>
        </authorList>
    </citation>
    <scope>NUCLEOTIDE SEQUENCE [LARGE SCALE GENOMIC DNA]</scope>
    <source>
        <strain evidence="8">KCTC 42143</strain>
    </source>
</reference>
<dbReference type="InterPro" id="IPR000292">
    <property type="entry name" value="For/NO2_transpt"/>
</dbReference>
<evidence type="ECO:0000256" key="1">
    <source>
        <dbReference type="ARBA" id="ARBA00004141"/>
    </source>
</evidence>
<evidence type="ECO:0000256" key="6">
    <source>
        <dbReference type="SAM" id="Phobius"/>
    </source>
</evidence>
<dbReference type="InterPro" id="IPR023271">
    <property type="entry name" value="Aquaporin-like"/>
</dbReference>
<keyword evidence="8" id="KW-1185">Reference proteome</keyword>
<evidence type="ECO:0000256" key="4">
    <source>
        <dbReference type="ARBA" id="ARBA00023136"/>
    </source>
</evidence>
<dbReference type="Gene3D" id="1.20.1080.10">
    <property type="entry name" value="Glycerol uptake facilitator protein"/>
    <property type="match status" value="1"/>
</dbReference>
<dbReference type="Pfam" id="PF01226">
    <property type="entry name" value="Form_Nir_trans"/>
    <property type="match status" value="1"/>
</dbReference>
<keyword evidence="2 6" id="KW-0812">Transmembrane</keyword>
<accession>A0ABW4NKF7</accession>
<dbReference type="RefSeq" id="WP_058919161.1">
    <property type="nucleotide sequence ID" value="NZ_JBHSQC010000015.1"/>
</dbReference>
<dbReference type="Proteomes" id="UP001597285">
    <property type="component" value="Unassembled WGS sequence"/>
</dbReference>
<keyword evidence="4 6" id="KW-0472">Membrane</keyword>
<feature type="transmembrane region" description="Helical" evidence="6">
    <location>
        <begin position="156"/>
        <end position="175"/>
    </location>
</feature>
<feature type="transmembrane region" description="Helical" evidence="6">
    <location>
        <begin position="61"/>
        <end position="94"/>
    </location>
</feature>
<sequence>MYTPEEIMELVIATGQKKIKKTLQAKWILGFLGGALIALGYLGYVRVAAPMIEEWGSLATFIGACVFPIGLILILLGGGELVTGNIMAVSLAWWDKKVTTKELLKNWAVITAANLIGAVAVAYVFGHVLGLTSAEPYLQETILIAQAKISAHPLEAFLSGIGANWFVGMSLWLCYGAKDSMGKIMGVWFPVMTFVAIGFQHSVANMFIIPAAIFEGGATWSQFIANVVPVYLGNVVGGAIFVSLFYYQAYHQKAAEPLAEPEATLHTIIKE</sequence>
<keyword evidence="3 6" id="KW-1133">Transmembrane helix</keyword>
<feature type="transmembrane region" description="Helical" evidence="6">
    <location>
        <begin position="223"/>
        <end position="247"/>
    </location>
</feature>
<evidence type="ECO:0000256" key="2">
    <source>
        <dbReference type="ARBA" id="ARBA00022692"/>
    </source>
</evidence>
<comment type="caution">
    <text evidence="7">The sequence shown here is derived from an EMBL/GenBank/DDBJ whole genome shotgun (WGS) entry which is preliminary data.</text>
</comment>
<evidence type="ECO:0000256" key="5">
    <source>
        <dbReference type="ARBA" id="ARBA00049660"/>
    </source>
</evidence>
<proteinExistence type="inferred from homology"/>
<evidence type="ECO:0000256" key="3">
    <source>
        <dbReference type="ARBA" id="ARBA00022989"/>
    </source>
</evidence>
<feature type="transmembrane region" description="Helical" evidence="6">
    <location>
        <begin position="106"/>
        <end position="126"/>
    </location>
</feature>
<name>A0ABW4NKF7_9LACT</name>
<dbReference type="PANTHER" id="PTHR30520">
    <property type="entry name" value="FORMATE TRANSPORTER-RELATED"/>
    <property type="match status" value="1"/>
</dbReference>